<evidence type="ECO:0000313" key="2">
    <source>
        <dbReference type="Proteomes" id="UP000248536"/>
    </source>
</evidence>
<dbReference type="Pfam" id="PF04978">
    <property type="entry name" value="MST"/>
    <property type="match status" value="1"/>
</dbReference>
<evidence type="ECO:0000313" key="1">
    <source>
        <dbReference type="EMBL" id="AWX45010.1"/>
    </source>
</evidence>
<dbReference type="Gene3D" id="2.60.120.260">
    <property type="entry name" value="Galactose-binding domain-like"/>
    <property type="match status" value="1"/>
</dbReference>
<gene>
    <name evidence="1" type="ORF">HME9304_02018</name>
</gene>
<dbReference type="InterPro" id="IPR034660">
    <property type="entry name" value="DinB/YfiT-like"/>
</dbReference>
<dbReference type="KEGG" id="spon:HME9304_02018"/>
<dbReference type="InterPro" id="IPR007061">
    <property type="entry name" value="MST-like"/>
</dbReference>
<dbReference type="AlphaFoldDB" id="A0A2Z4LTI6"/>
<proteinExistence type="predicted"/>
<protein>
    <recommendedName>
        <fullName evidence="3">DUF664 domain-containing protein</fullName>
    </recommendedName>
</protein>
<organism evidence="1 2">
    <name type="scientific">Flagellimonas maritima</name>
    <dbReference type="NCBI Taxonomy" id="1383885"/>
    <lineage>
        <taxon>Bacteria</taxon>
        <taxon>Pseudomonadati</taxon>
        <taxon>Bacteroidota</taxon>
        <taxon>Flavobacteriia</taxon>
        <taxon>Flavobacteriales</taxon>
        <taxon>Flavobacteriaceae</taxon>
        <taxon>Flagellimonas</taxon>
    </lineage>
</organism>
<sequence length="382" mass="44170">MKNKKIIWTFCILTAMYNVQLLRAQNNIVEREWTSFQQTIEVETKKARKFELSADIKPMGTAENSAGALWITSIDKNGNTRIFESSISNDSLANQWNNYLIAGTINENDTKIDFGGTVLNNGKFYFDNFQLYIENDSNEMEKIELQNPSFEEIVADLDLSGWELEKDKDGNTIKIKGFKYMNSSEYTDGSSALLIEGKEIQRDSSTIIRPEKGYTPQIGTLVAMLNNLSKRVEQEVEGLDQRELDFLLDENANSIGALIMHLAAAETYYQVYTFENREFTEEEKVKWQAALKLDENGRLQIKNHDITYYLKLYKKVREKTLSELKKRDDEWLAKTPKGGIMNNYFSWFHVMEHQSGHLGQIRMLKKRIPEELTIEMPNLGLD</sequence>
<dbReference type="Gene3D" id="1.20.120.450">
    <property type="entry name" value="dinb family like domain"/>
    <property type="match status" value="1"/>
</dbReference>
<accession>A0A2Z4LTI6</accession>
<dbReference type="RefSeq" id="WP_206170461.1">
    <property type="nucleotide sequence ID" value="NZ_CP030104.1"/>
</dbReference>
<dbReference type="Proteomes" id="UP000248536">
    <property type="component" value="Chromosome"/>
</dbReference>
<dbReference type="EMBL" id="CP030104">
    <property type="protein sequence ID" value="AWX45010.1"/>
    <property type="molecule type" value="Genomic_DNA"/>
</dbReference>
<keyword evidence="2" id="KW-1185">Reference proteome</keyword>
<dbReference type="SUPFAM" id="SSF109854">
    <property type="entry name" value="DinB/YfiT-like putative metalloenzymes"/>
    <property type="match status" value="1"/>
</dbReference>
<reference evidence="1 2" key="1">
    <citation type="submission" date="2018-06" db="EMBL/GenBank/DDBJ databases">
        <title>Spongiibacterium sp. HME9304 Genome sequencing and assembly.</title>
        <authorList>
            <person name="Kang H."/>
            <person name="Kim H."/>
            <person name="Joh K."/>
        </authorList>
    </citation>
    <scope>NUCLEOTIDE SEQUENCE [LARGE SCALE GENOMIC DNA]</scope>
    <source>
        <strain evidence="1 2">HME9304</strain>
    </source>
</reference>
<evidence type="ECO:0008006" key="3">
    <source>
        <dbReference type="Google" id="ProtNLM"/>
    </source>
</evidence>
<name>A0A2Z4LTI6_9FLAO</name>